<keyword evidence="3" id="KW-1185">Reference proteome</keyword>
<protein>
    <submittedName>
        <fullName evidence="2">Uncharacterized protein</fullName>
    </submittedName>
</protein>
<evidence type="ECO:0000313" key="3">
    <source>
        <dbReference type="Proteomes" id="UP000780801"/>
    </source>
</evidence>
<name>A0A9P6EUA8_9FUNG</name>
<gene>
    <name evidence="2" type="ORF">BGW38_010253</name>
</gene>
<sequence>MDTTSWTGAPSAHQAVGSIPMGFEWSPRDQNLSTPESTARSIGLQNAFHTAPNQNGNNNG</sequence>
<organism evidence="2 3">
    <name type="scientific">Lunasporangiospora selenospora</name>
    <dbReference type="NCBI Taxonomy" id="979761"/>
    <lineage>
        <taxon>Eukaryota</taxon>
        <taxon>Fungi</taxon>
        <taxon>Fungi incertae sedis</taxon>
        <taxon>Mucoromycota</taxon>
        <taxon>Mortierellomycotina</taxon>
        <taxon>Mortierellomycetes</taxon>
        <taxon>Mortierellales</taxon>
        <taxon>Mortierellaceae</taxon>
        <taxon>Lunasporangiospora</taxon>
    </lineage>
</organism>
<reference evidence="2" key="1">
    <citation type="journal article" date="2020" name="Fungal Divers.">
        <title>Resolving the Mortierellaceae phylogeny through synthesis of multi-gene phylogenetics and phylogenomics.</title>
        <authorList>
            <person name="Vandepol N."/>
            <person name="Liber J."/>
            <person name="Desiro A."/>
            <person name="Na H."/>
            <person name="Kennedy M."/>
            <person name="Barry K."/>
            <person name="Grigoriev I.V."/>
            <person name="Miller A.N."/>
            <person name="O'Donnell K."/>
            <person name="Stajich J.E."/>
            <person name="Bonito G."/>
        </authorList>
    </citation>
    <scope>NUCLEOTIDE SEQUENCE</scope>
    <source>
        <strain evidence="2">KOD1015</strain>
    </source>
</reference>
<dbReference type="EMBL" id="JAABOA010008107">
    <property type="protein sequence ID" value="KAF9536283.1"/>
    <property type="molecule type" value="Genomic_DNA"/>
</dbReference>
<feature type="non-terminal residue" evidence="2">
    <location>
        <position position="60"/>
    </location>
</feature>
<dbReference type="Proteomes" id="UP000780801">
    <property type="component" value="Unassembled WGS sequence"/>
</dbReference>
<accession>A0A9P6EUA8</accession>
<comment type="caution">
    <text evidence="2">The sequence shown here is derived from an EMBL/GenBank/DDBJ whole genome shotgun (WGS) entry which is preliminary data.</text>
</comment>
<evidence type="ECO:0000256" key="1">
    <source>
        <dbReference type="SAM" id="MobiDB-lite"/>
    </source>
</evidence>
<proteinExistence type="predicted"/>
<feature type="region of interest" description="Disordered" evidence="1">
    <location>
        <begin position="1"/>
        <end position="39"/>
    </location>
</feature>
<feature type="compositionally biased region" description="Polar residues" evidence="1">
    <location>
        <begin position="28"/>
        <end position="39"/>
    </location>
</feature>
<dbReference type="AlphaFoldDB" id="A0A9P6EUA8"/>
<evidence type="ECO:0000313" key="2">
    <source>
        <dbReference type="EMBL" id="KAF9536283.1"/>
    </source>
</evidence>